<dbReference type="GO" id="GO:0006289">
    <property type="term" value="P:nucleotide-excision repair"/>
    <property type="evidence" value="ECO:0007669"/>
    <property type="project" value="TreeGrafter"/>
</dbReference>
<keyword evidence="5" id="KW-0347">Helicase</keyword>
<dbReference type="PROSITE" id="PS51194">
    <property type="entry name" value="HELICASE_CTER"/>
    <property type="match status" value="1"/>
</dbReference>
<proteinExistence type="predicted"/>
<dbReference type="Gene3D" id="3.40.50.300">
    <property type="entry name" value="P-loop containing nucleotide triphosphate hydrolases"/>
    <property type="match status" value="2"/>
</dbReference>
<keyword evidence="6" id="KW-1185">Reference proteome</keyword>
<evidence type="ECO:0000256" key="2">
    <source>
        <dbReference type="ARBA" id="ARBA00022840"/>
    </source>
</evidence>
<dbReference type="SUPFAM" id="SSF52540">
    <property type="entry name" value="P-loop containing nucleoside triphosphate hydrolases"/>
    <property type="match status" value="2"/>
</dbReference>
<dbReference type="PANTHER" id="PTHR47957">
    <property type="entry name" value="ATP-DEPENDENT HELICASE HRQ1"/>
    <property type="match status" value="1"/>
</dbReference>
<dbReference type="GO" id="GO:0036297">
    <property type="term" value="P:interstrand cross-link repair"/>
    <property type="evidence" value="ECO:0007669"/>
    <property type="project" value="TreeGrafter"/>
</dbReference>
<dbReference type="GO" id="GO:0043138">
    <property type="term" value="F:3'-5' DNA helicase activity"/>
    <property type="evidence" value="ECO:0007669"/>
    <property type="project" value="TreeGrafter"/>
</dbReference>
<keyword evidence="2" id="KW-0067">ATP-binding</keyword>
<keyword evidence="1" id="KW-0547">Nucleotide-binding</keyword>
<keyword evidence="5" id="KW-0378">Hydrolase</keyword>
<feature type="domain" description="Helicase C-terminal" evidence="4">
    <location>
        <begin position="960"/>
        <end position="1116"/>
    </location>
</feature>
<evidence type="ECO:0000313" key="5">
    <source>
        <dbReference type="EMBL" id="RAJ19158.1"/>
    </source>
</evidence>
<dbReference type="RefSeq" id="WP_066436245.1">
    <property type="nucleotide sequence ID" value="NZ_LZRN01000032.1"/>
</dbReference>
<dbReference type="STRING" id="49280.A9996_13915"/>
<dbReference type="SMART" id="SM00487">
    <property type="entry name" value="DEXDc"/>
    <property type="match status" value="1"/>
</dbReference>
<comment type="caution">
    <text evidence="5">The sequence shown here is derived from an EMBL/GenBank/DDBJ whole genome shotgun (WGS) entry which is preliminary data.</text>
</comment>
<protein>
    <submittedName>
        <fullName evidence="5">DEAD/DEAH box helicase domain-containing protein</fullName>
    </submittedName>
</protein>
<dbReference type="Pfam" id="PF00270">
    <property type="entry name" value="DEAD"/>
    <property type="match status" value="1"/>
</dbReference>
<feature type="domain" description="Helicase ATP-binding" evidence="3">
    <location>
        <begin position="93"/>
        <end position="306"/>
    </location>
</feature>
<sequence length="2104" mass="242673">MLPLLQANEIKRAVVDYLRSTFNFEDAALDQSFEAFLLNERRGMFKGPYMQLRLPFDKITSESDKEIFEKSLFVKPPFDPYHHQFASFAKLSTRNGHNPEPVILTTGTGSGKTESFLFPLLDYCYQHRDTPGIKAIILYPMNALATDQARRIAEEINNFEDADGKHVLQGKIRAGLFIGEGKDKNGVRNTRMGEDHIIEDRDTLVKSPPDILLTNFKMLDFALLQSRFHNLWHHNFKNTSLLKFIVLDELHTYDGAKGSDVANLIRRLKLKLKLPKDQIVPVGTSATLAGGDEGKQELVEFFSKVFGVKVTIDSVIEEQRQEPDEFFADALEAPNVNLKNIAQCAFLENDTYETYLARQLKFWTYEDLNPSQLGEALKKNEWFFELLKISKSKVVEIKPLLIRWKDKIDVDLDPDNVRLLFGSLLSLITYAKEQSGKKQFPFLYLQITYWLRSLSKIVRKLQPSPVFEWESDSNPNDKAKSLPPYFCRECGGSGWIGIKKEQNVHFEEDLKRTRQHLIANNQNKNLYFISSLQDKGYTEIYASDYSHSGDEIDGYLHPNSLSIYDNYESPEYFKILGTRIVDGNRVDKICPHCNSRNTLALIGTGVPTLESIATAQVLATATDPTNDRQRKLLAFTNGVQDAAHQAGFIENRNFRFGMRHAIQTILKGSKEPIKLSEVYERFINYWRANSDDEGKGNLEAYYYKFFPPDCEARLEITDYQNKSGKFSAVFDQEFSNRMSWEIWAEFSYRAIIGRTLEKTGASATHFDSGLMGEVYDQMKYWLDENELGSAIDKEPFLKFLNGFLHRLRTKGGVDHRYLKKYRTERTNSYLIGHRGNVNQQFFLMKNFGPSSRLPKFLALASGPNTRAFDVVQAASKDNWFSAYFKKCFQTIVSEEKELINDFYAQLLAYLDSNRILDTRVAAGVTNYGLAEDSIYVSSDVTFFGCVKCGHKVNTGFSGADLVKDMKCLQYRCNGHYEVIEKSQLDYYRMVYNRGRSLRIFAKDHTGLIDRNEREKLEYDFKKQPKQNSTNVLVATSTLEMGIDIGDLNVTFNSSLPPETANYLQRIGRAGRSSGTSMILNLAGRDEHDLYYFQDPQDMMSGEIKTPACYLEAKDILKRHFMAFCFDNWATLDPEENKIPPLVRMLNVKSLRPGDPNFLFQKIAAYIESNKTLLYEAFVDQYKDQLGENSNSLSSIFEDLSSGRLVNRLTVIHKDLLAELEYYAKKVKDVNKRLRSLPETGNETIILKNEKRALSSAIYNIHRRNVIEYLTNVGVLPNYAFPETGVTLNAQIKRKKQVDGKTEYKYEDFSEIVRPSSSALTELAPANTFYSQGYKLKSEGLEIKSQEDYEEHRFCSNCDHVKKEIDVEEEHQTQCPVCGHGSWSSLNNRKVLVKLQGVLSVNDKEDSKITDSSDDRERKFYQKSVHIKINQSSSQGAHVLKRVPFGIEFFQDVEYLEINTGIREEGFFGTREIEINGEKHPQVGFVVCKTCGKSTERPLTARELSDRRRAYHFPYCSNREAVYDDAIDDVFNEIYLYRKFNTEALSILLPIQEFRSEERIALFKAGLQLGLKEYFKGRPDHILIRENEIFNKASNRKDKYLVFYETIPGGTGYLSKLFDTEVFTEILKKAYERIAFCSCKQEGKDGCYRCIYTYGNQYERTILSRSEAQELFSDIIEKADEWNSIESLQNVSTFANNEESDLELKFVTLLETLSDRYTGSSFKPDNEKGLKIYRLKLIYRNCEIVYKIYPQNLGRVLQGVTLKTRPDFVMTCVRISINDKEWSLDDIEKLKSIAIYLDGYEFHASENHSRFPSDLAIRNNIIDSGRYNQWIFTWGDFSENMFNEKDILGLKQDEKVIKDKFFLKHPSFRGYDVSDIFLNNNITRFFHLIINPLTNIDLKIWSSLALFNSQSKMMGTFYSPDNTEAILNHRSVSEIEKAPQGLTNYVYADGIKFKEEATFGVFIRPQDFLLKAFGGFKVVTFWDKENWIKFWKIYNLTQFHNITVESLDAEIKPQDVAPKNEVSNEILSNFDEELHVIVRLFFKENIEFNTEYDFDLIESDIIIASAELGAHSKKIVINPFDEESKQTFINNGYKVYSPDNFKLED</sequence>
<organism evidence="5 6">
    <name type="scientific">Gelidibacter algens</name>
    <dbReference type="NCBI Taxonomy" id="49280"/>
    <lineage>
        <taxon>Bacteria</taxon>
        <taxon>Pseudomonadati</taxon>
        <taxon>Bacteroidota</taxon>
        <taxon>Flavobacteriia</taxon>
        <taxon>Flavobacteriales</taxon>
        <taxon>Flavobacteriaceae</taxon>
        <taxon>Gelidibacter</taxon>
    </lineage>
</organism>
<dbReference type="GO" id="GO:0005524">
    <property type="term" value="F:ATP binding"/>
    <property type="evidence" value="ECO:0007669"/>
    <property type="project" value="UniProtKB-KW"/>
</dbReference>
<dbReference type="OrthoDB" id="9815222at2"/>
<dbReference type="InterPro" id="IPR001650">
    <property type="entry name" value="Helicase_C-like"/>
</dbReference>
<evidence type="ECO:0000256" key="1">
    <source>
        <dbReference type="ARBA" id="ARBA00022741"/>
    </source>
</evidence>
<dbReference type="PROSITE" id="PS51192">
    <property type="entry name" value="HELICASE_ATP_BIND_1"/>
    <property type="match status" value="1"/>
</dbReference>
<dbReference type="Proteomes" id="UP000248987">
    <property type="component" value="Unassembled WGS sequence"/>
</dbReference>
<dbReference type="InterPro" id="IPR018973">
    <property type="entry name" value="MZB"/>
</dbReference>
<dbReference type="SMART" id="SM00490">
    <property type="entry name" value="HELICc"/>
    <property type="match status" value="1"/>
</dbReference>
<name>A0A1A7QZR0_9FLAO</name>
<dbReference type="InterPro" id="IPR011545">
    <property type="entry name" value="DEAD/DEAH_box_helicase_dom"/>
</dbReference>
<dbReference type="PANTHER" id="PTHR47957:SF3">
    <property type="entry name" value="ATP-DEPENDENT HELICASE HRQ1"/>
    <property type="match status" value="1"/>
</dbReference>
<evidence type="ECO:0000313" key="6">
    <source>
        <dbReference type="Proteomes" id="UP000248987"/>
    </source>
</evidence>
<dbReference type="GO" id="GO:0003676">
    <property type="term" value="F:nucleic acid binding"/>
    <property type="evidence" value="ECO:0007669"/>
    <property type="project" value="InterPro"/>
</dbReference>
<dbReference type="EMBL" id="QLLQ01000023">
    <property type="protein sequence ID" value="RAJ19158.1"/>
    <property type="molecule type" value="Genomic_DNA"/>
</dbReference>
<evidence type="ECO:0000259" key="4">
    <source>
        <dbReference type="PROSITE" id="PS51194"/>
    </source>
</evidence>
<accession>A0A1A7QZR0</accession>
<evidence type="ECO:0000259" key="3">
    <source>
        <dbReference type="PROSITE" id="PS51192"/>
    </source>
</evidence>
<gene>
    <name evidence="5" type="ORF">LX77_03611</name>
</gene>
<reference evidence="5 6" key="1">
    <citation type="submission" date="2018-06" db="EMBL/GenBank/DDBJ databases">
        <title>Genomic Encyclopedia of Archaeal and Bacterial Type Strains, Phase II (KMG-II): from individual species to whole genera.</title>
        <authorList>
            <person name="Goeker M."/>
        </authorList>
    </citation>
    <scope>NUCLEOTIDE SEQUENCE [LARGE SCALE GENOMIC DNA]</scope>
    <source>
        <strain evidence="5 6">DSM 12408</strain>
    </source>
</reference>
<dbReference type="Pfam" id="PF00271">
    <property type="entry name" value="Helicase_C"/>
    <property type="match status" value="1"/>
</dbReference>
<dbReference type="InterPro" id="IPR027417">
    <property type="entry name" value="P-loop_NTPase"/>
</dbReference>
<dbReference type="InterPro" id="IPR014001">
    <property type="entry name" value="Helicase_ATP-bd"/>
</dbReference>
<dbReference type="Pfam" id="PF09369">
    <property type="entry name" value="MZB"/>
    <property type="match status" value="1"/>
</dbReference>